<dbReference type="GO" id="GO:0016829">
    <property type="term" value="F:lyase activity"/>
    <property type="evidence" value="ECO:0007669"/>
    <property type="project" value="UniProtKB-KW"/>
</dbReference>
<dbReference type="Pfam" id="PF14592">
    <property type="entry name" value="Chondroitinas_B"/>
    <property type="match status" value="1"/>
</dbReference>
<sequence length="584" mass="65248">MNRITEMKMVNPWRLTTCLASTHVWLLVVGFFFFINAGATNYLVNSASELNNITSQLLPGDTVKLSAGTWQNEELLFTGQGTKASPIVLTTDIKGQTLLTGASQLVIFGEYLIVDGLRFENGYREDDAVIEFRKSSSELSNNCRLTNTTIINYNPSDKDTDYKWVSVYGGYNRVDHCHFEGKAHSGTTLVVWITDEPNYTQIDHNYFGARPALGYNGGETIRIGTSTNSMKESRAVVEYNLFEACDGEIEIISNKSCFNTYRYNTFRNNDGCLTLRHGNDCEVYGNYFIGGDKSSGGVRIIGERHKVYNNYFENLQGDDYRSVICLMNGVPNSPLNRYFRVKNAVVAFNTIVNCKMPLAIGAGKDDEKTLAPIDCIIANNVMDKTTGDANITLEDEPVDMLWEGNVVNANANDEPVSSGVNYQDPLLEYQANMWRPASVSPLLNNASGQYECVTLDIEQEERSASKTIGCDNGNIYAGWQPLSQDEVGPYSSESEEETGIAAFEQVDDMVDVQRVKGRYWFRINNHQYLPVSYLISDMNGKLLKQGLLQNEISFLANGMGLYLAVFQSSGRYIQSHKLLTANFN</sequence>
<keyword evidence="1" id="KW-0472">Membrane</keyword>
<reference evidence="2" key="2">
    <citation type="submission" date="2021-04" db="EMBL/GenBank/DDBJ databases">
        <authorList>
            <person name="Zhang T."/>
            <person name="Zhang Y."/>
            <person name="Lu D."/>
            <person name="Zuo D."/>
            <person name="Du Z."/>
        </authorList>
    </citation>
    <scope>NUCLEOTIDE SEQUENCE</scope>
    <source>
        <strain evidence="2">JR1</strain>
    </source>
</reference>
<dbReference type="RefSeq" id="WP_212192253.1">
    <property type="nucleotide sequence ID" value="NZ_JAGTAR010000028.1"/>
</dbReference>
<keyword evidence="1" id="KW-1133">Transmembrane helix</keyword>
<feature type="transmembrane region" description="Helical" evidence="1">
    <location>
        <begin position="12"/>
        <end position="35"/>
    </location>
</feature>
<accession>A0A941F5I4</accession>
<dbReference type="AlphaFoldDB" id="A0A941F5I4"/>
<gene>
    <name evidence="2" type="ORF">KDU71_16790</name>
</gene>
<organism evidence="2 3">
    <name type="scientific">Carboxylicivirga sediminis</name>
    <dbReference type="NCBI Taxonomy" id="2006564"/>
    <lineage>
        <taxon>Bacteria</taxon>
        <taxon>Pseudomonadati</taxon>
        <taxon>Bacteroidota</taxon>
        <taxon>Bacteroidia</taxon>
        <taxon>Marinilabiliales</taxon>
        <taxon>Marinilabiliaceae</taxon>
        <taxon>Carboxylicivirga</taxon>
    </lineage>
</organism>
<comment type="caution">
    <text evidence="2">The sequence shown here is derived from an EMBL/GenBank/DDBJ whole genome shotgun (WGS) entry which is preliminary data.</text>
</comment>
<evidence type="ECO:0000313" key="3">
    <source>
        <dbReference type="Proteomes" id="UP000679220"/>
    </source>
</evidence>
<dbReference type="InterPro" id="IPR011050">
    <property type="entry name" value="Pectin_lyase_fold/virulence"/>
</dbReference>
<dbReference type="Gene3D" id="2.160.20.10">
    <property type="entry name" value="Single-stranded right-handed beta-helix, Pectin lyase-like"/>
    <property type="match status" value="1"/>
</dbReference>
<evidence type="ECO:0000256" key="1">
    <source>
        <dbReference type="SAM" id="Phobius"/>
    </source>
</evidence>
<reference evidence="2" key="1">
    <citation type="journal article" date="2018" name="Int. J. Syst. Evol. Microbiol.">
        <title>Carboxylicivirga sediminis sp. nov., isolated from coastal sediment.</title>
        <authorList>
            <person name="Wang F.Q."/>
            <person name="Ren L.H."/>
            <person name="Zou R.J."/>
            <person name="Sun Y.Z."/>
            <person name="Liu X.J."/>
            <person name="Jiang F."/>
            <person name="Liu L.J."/>
        </authorList>
    </citation>
    <scope>NUCLEOTIDE SEQUENCE</scope>
    <source>
        <strain evidence="2">JR1</strain>
    </source>
</reference>
<dbReference type="InterPro" id="IPR012334">
    <property type="entry name" value="Pectin_lyas_fold"/>
</dbReference>
<evidence type="ECO:0000313" key="2">
    <source>
        <dbReference type="EMBL" id="MBR8537228.1"/>
    </source>
</evidence>
<dbReference type="SUPFAM" id="SSF51126">
    <property type="entry name" value="Pectin lyase-like"/>
    <property type="match status" value="1"/>
</dbReference>
<name>A0A941F5I4_9BACT</name>
<proteinExistence type="predicted"/>
<keyword evidence="3" id="KW-1185">Reference proteome</keyword>
<dbReference type="InterPro" id="IPR039513">
    <property type="entry name" value="PL-6"/>
</dbReference>
<keyword evidence="1" id="KW-0812">Transmembrane</keyword>
<keyword evidence="2" id="KW-0456">Lyase</keyword>
<dbReference type="CDD" id="cd14251">
    <property type="entry name" value="PL-6"/>
    <property type="match status" value="1"/>
</dbReference>
<dbReference type="Proteomes" id="UP000679220">
    <property type="component" value="Unassembled WGS sequence"/>
</dbReference>
<protein>
    <submittedName>
        <fullName evidence="2">Polysaccharide lyase 6 family protein</fullName>
    </submittedName>
</protein>
<dbReference type="EMBL" id="JAGTAR010000028">
    <property type="protein sequence ID" value="MBR8537228.1"/>
    <property type="molecule type" value="Genomic_DNA"/>
</dbReference>